<dbReference type="PANTHER" id="PTHR21043:SF0">
    <property type="entry name" value="MITOCHONDRIAL ASSEMBLY OF RIBOSOMAL LARGE SUBUNIT PROTEIN 1"/>
    <property type="match status" value="1"/>
</dbReference>
<evidence type="ECO:0000256" key="1">
    <source>
        <dbReference type="ARBA" id="ARBA00010574"/>
    </source>
</evidence>
<dbReference type="HAMAP" id="MF_01477">
    <property type="entry name" value="Iojap_RsfS"/>
    <property type="match status" value="1"/>
</dbReference>
<dbReference type="GO" id="GO:0043023">
    <property type="term" value="F:ribosomal large subunit binding"/>
    <property type="evidence" value="ECO:0007669"/>
    <property type="project" value="TreeGrafter"/>
</dbReference>
<gene>
    <name evidence="2 3" type="primary">rsfS</name>
    <name evidence="3" type="ORF">C4617_03180</name>
</gene>
<proteinExistence type="inferred from homology"/>
<comment type="caution">
    <text evidence="3">The sequence shown here is derived from an EMBL/GenBank/DDBJ whole genome shotgun (WGS) entry which is preliminary data.</text>
</comment>
<protein>
    <recommendedName>
        <fullName evidence="2">Ribosomal silencing factor RsfS</fullName>
    </recommendedName>
</protein>
<dbReference type="AlphaFoldDB" id="A0A2T4VYK7"/>
<dbReference type="Pfam" id="PF02410">
    <property type="entry name" value="RsfS"/>
    <property type="match status" value="1"/>
</dbReference>
<dbReference type="SUPFAM" id="SSF81301">
    <property type="entry name" value="Nucleotidyltransferase"/>
    <property type="match status" value="1"/>
</dbReference>
<dbReference type="GO" id="GO:0017148">
    <property type="term" value="P:negative regulation of translation"/>
    <property type="evidence" value="ECO:0007669"/>
    <property type="project" value="UniProtKB-UniRule"/>
</dbReference>
<comment type="subcellular location">
    <subcellularLocation>
        <location evidence="2">Cytoplasm</location>
    </subcellularLocation>
</comment>
<dbReference type="InterPro" id="IPR004394">
    <property type="entry name" value="Iojap/RsfS/C7orf30"/>
</dbReference>
<keyword evidence="2" id="KW-0963">Cytoplasm</keyword>
<dbReference type="EMBL" id="PSQJ01000002">
    <property type="protein sequence ID" value="PTL86855.1"/>
    <property type="molecule type" value="Genomic_DNA"/>
</dbReference>
<reference evidence="4" key="1">
    <citation type="submission" date="2018-02" db="EMBL/GenBank/DDBJ databases">
        <title>Genome sequence of Candidatus Liberibacter europaeus.</title>
        <authorList>
            <person name="Frampton R.A."/>
            <person name="Thompson S.M."/>
            <person name="David C."/>
            <person name="Addison S.M."/>
            <person name="Smith G.R."/>
        </authorList>
    </citation>
    <scope>NUCLEOTIDE SEQUENCE [LARGE SCALE GENOMIC DNA]</scope>
</reference>
<dbReference type="Gene3D" id="3.30.460.10">
    <property type="entry name" value="Beta Polymerase, domain 2"/>
    <property type="match status" value="1"/>
</dbReference>
<keyword evidence="2" id="KW-0810">Translation regulation</keyword>
<accession>A0A2T4VYK7</accession>
<evidence type="ECO:0000256" key="2">
    <source>
        <dbReference type="HAMAP-Rule" id="MF_01477"/>
    </source>
</evidence>
<sequence>MEKIDHSSSYLHVIMESLQESKAEDICHIENTPARSLVCDNMVIVSGKSSKHVTSIADNLVAYLKKHNIEVLGIEGLLSANWVLIDVGDVMVHVFHPESRKLYDLESMWI</sequence>
<dbReference type="PANTHER" id="PTHR21043">
    <property type="entry name" value="IOJAP SUPERFAMILY ORTHOLOG"/>
    <property type="match status" value="1"/>
</dbReference>
<comment type="function">
    <text evidence="2">Functions as a ribosomal silencing factor. Interacts with ribosomal protein uL14 (rplN), blocking formation of intersubunit bridge B8. Prevents association of the 30S and 50S ribosomal subunits and the formation of functional ribosomes, thus repressing translation.</text>
</comment>
<dbReference type="NCBIfam" id="TIGR00090">
    <property type="entry name" value="rsfS_iojap_ybeB"/>
    <property type="match status" value="1"/>
</dbReference>
<dbReference type="GO" id="GO:0090071">
    <property type="term" value="P:negative regulation of ribosome biogenesis"/>
    <property type="evidence" value="ECO:0007669"/>
    <property type="project" value="UniProtKB-UniRule"/>
</dbReference>
<evidence type="ECO:0000313" key="3">
    <source>
        <dbReference type="EMBL" id="PTL86855.1"/>
    </source>
</evidence>
<name>A0A2T4VYK7_9HYPH</name>
<dbReference type="GO" id="GO:0005737">
    <property type="term" value="C:cytoplasm"/>
    <property type="evidence" value="ECO:0007669"/>
    <property type="project" value="UniProtKB-SubCell"/>
</dbReference>
<evidence type="ECO:0000313" key="4">
    <source>
        <dbReference type="Proteomes" id="UP000240811"/>
    </source>
</evidence>
<dbReference type="GO" id="GO:0042256">
    <property type="term" value="P:cytosolic ribosome assembly"/>
    <property type="evidence" value="ECO:0007669"/>
    <property type="project" value="UniProtKB-UniRule"/>
</dbReference>
<comment type="similarity">
    <text evidence="1 2">Belongs to the Iojap/RsfS family.</text>
</comment>
<dbReference type="Proteomes" id="UP000240811">
    <property type="component" value="Unassembled WGS sequence"/>
</dbReference>
<organism evidence="3 4">
    <name type="scientific">Candidatus Liberibacter europaeus</name>
    <dbReference type="NCBI Taxonomy" id="744859"/>
    <lineage>
        <taxon>Bacteria</taxon>
        <taxon>Pseudomonadati</taxon>
        <taxon>Pseudomonadota</taxon>
        <taxon>Alphaproteobacteria</taxon>
        <taxon>Hyphomicrobiales</taxon>
        <taxon>Rhizobiaceae</taxon>
        <taxon>Liberibacter</taxon>
    </lineage>
</organism>
<dbReference type="InterPro" id="IPR043519">
    <property type="entry name" value="NT_sf"/>
</dbReference>
<comment type="subunit">
    <text evidence="2">Interacts with ribosomal protein uL14 (rplN).</text>
</comment>
<keyword evidence="2" id="KW-0678">Repressor</keyword>